<accession>A0A2Z5JRN6</accession>
<dbReference type="EMBL" id="CP027306">
    <property type="protein sequence ID" value="AXE82929.1"/>
    <property type="molecule type" value="Genomic_DNA"/>
</dbReference>
<name>A0A2Z5JRN6_STRAR</name>
<reference evidence="1 2" key="1">
    <citation type="journal article" date="2018" name="Front. Microbiol.">
        <title>Genome Sequencing of Streptomyces atratus SCSIOZH16 and Activation Production of Nocardamine via Metabolic Engineering.</title>
        <authorList>
            <person name="Li Y."/>
            <person name="Zhang C."/>
            <person name="Liu C."/>
            <person name="Ju J."/>
            <person name="Ma J."/>
        </authorList>
    </citation>
    <scope>NUCLEOTIDE SEQUENCE [LARGE SCALE GENOMIC DNA]</scope>
    <source>
        <strain evidence="1 2">SCSIO_ZH16</strain>
    </source>
</reference>
<dbReference type="RefSeq" id="WP_114249151.1">
    <property type="nucleotide sequence ID" value="NZ_CP027306.1"/>
</dbReference>
<evidence type="ECO:0000313" key="1">
    <source>
        <dbReference type="EMBL" id="AXE82929.1"/>
    </source>
</evidence>
<dbReference type="AlphaFoldDB" id="A0A2Z5JRN6"/>
<dbReference type="InterPro" id="IPR019239">
    <property type="entry name" value="VapB_antitoxin"/>
</dbReference>
<evidence type="ECO:0000313" key="2">
    <source>
        <dbReference type="Proteomes" id="UP000252698"/>
    </source>
</evidence>
<dbReference type="KEGG" id="sata:C5746_20285"/>
<dbReference type="GeneID" id="95520782"/>
<dbReference type="Pfam" id="PF09957">
    <property type="entry name" value="VapB_antitoxin"/>
    <property type="match status" value="1"/>
</dbReference>
<protein>
    <submittedName>
        <fullName evidence="1">Antitoxin VapB6</fullName>
    </submittedName>
</protein>
<gene>
    <name evidence="1" type="ORF">C5746_20285</name>
</gene>
<proteinExistence type="predicted"/>
<organism evidence="1 2">
    <name type="scientific">Streptomyces atratus</name>
    <dbReference type="NCBI Taxonomy" id="1893"/>
    <lineage>
        <taxon>Bacteria</taxon>
        <taxon>Bacillati</taxon>
        <taxon>Actinomycetota</taxon>
        <taxon>Actinomycetes</taxon>
        <taxon>Kitasatosporales</taxon>
        <taxon>Streptomycetaceae</taxon>
        <taxon>Streptomyces</taxon>
    </lineage>
</organism>
<sequence>MSVTQIDLDDEALAEAMRLMGATTKKETVNAALRDYVARIRRLEAAEKLAQRGERGEFEKAAAAYDAVKRARRAAFE</sequence>
<dbReference type="Proteomes" id="UP000252698">
    <property type="component" value="Chromosome"/>
</dbReference>